<dbReference type="PANTHER" id="PTHR11614">
    <property type="entry name" value="PHOSPHOLIPASE-RELATED"/>
    <property type="match status" value="1"/>
</dbReference>
<dbReference type="GO" id="GO:0004177">
    <property type="term" value="F:aminopeptidase activity"/>
    <property type="evidence" value="ECO:0007669"/>
    <property type="project" value="UniProtKB-KW"/>
</dbReference>
<dbReference type="Pfam" id="PF12146">
    <property type="entry name" value="Hydrolase_4"/>
    <property type="match status" value="1"/>
</dbReference>
<accession>A0A7G2C2L9</accession>
<dbReference type="InterPro" id="IPR022742">
    <property type="entry name" value="Hydrolase_4"/>
</dbReference>
<dbReference type="SUPFAM" id="SSF53474">
    <property type="entry name" value="alpha/beta-Hydrolases"/>
    <property type="match status" value="1"/>
</dbReference>
<evidence type="ECO:0000313" key="2">
    <source>
        <dbReference type="EMBL" id="CAD2213899.1"/>
    </source>
</evidence>
<dbReference type="AlphaFoldDB" id="A0A7G2C2L9"/>
<keyword evidence="2" id="KW-0645">Protease</keyword>
<dbReference type="InterPro" id="IPR051044">
    <property type="entry name" value="MAG_DAG_Lipase"/>
</dbReference>
<protein>
    <submittedName>
        <fullName evidence="2">Alpha/beta hydrolase family/Serine aminopeptidase, S33/alpha/beta hydrolase fold, putative</fullName>
    </submittedName>
</protein>
<keyword evidence="2" id="KW-0031">Aminopeptidase</keyword>
<dbReference type="InterPro" id="IPR029058">
    <property type="entry name" value="AB_hydrolase_fold"/>
</dbReference>
<evidence type="ECO:0000259" key="1">
    <source>
        <dbReference type="Pfam" id="PF12146"/>
    </source>
</evidence>
<sequence length="228" mass="25601">MAVDNQGSGGSEGVRLYVENFGDFVDDIQLFIKRTFMRYPQLMHVPRFLLGHSMGGLISTHVALRDPSYFNGVVLSGAALGSPLSMPPRPVRAVLQFLSRFVPKFVLPQKVNPNAANHNTAVTEFLVQDPHFYGGGMPVRFLVTAMDAQEDVWKKMYQSTFPFLIVFGEDDQLCSVGVARQFYEEALSSDKDMKTYPGAAHEVMTEVCRIQVMDDIVHFFEKRLISNV</sequence>
<dbReference type="EMBL" id="LR877146">
    <property type="protein sequence ID" value="CAD2213899.1"/>
    <property type="molecule type" value="Genomic_DNA"/>
</dbReference>
<organism evidence="2 3">
    <name type="scientific">Angomonas deanei</name>
    <dbReference type="NCBI Taxonomy" id="59799"/>
    <lineage>
        <taxon>Eukaryota</taxon>
        <taxon>Discoba</taxon>
        <taxon>Euglenozoa</taxon>
        <taxon>Kinetoplastea</taxon>
        <taxon>Metakinetoplastina</taxon>
        <taxon>Trypanosomatida</taxon>
        <taxon>Trypanosomatidae</taxon>
        <taxon>Strigomonadinae</taxon>
        <taxon>Angomonas</taxon>
    </lineage>
</organism>
<dbReference type="OrthoDB" id="2498029at2759"/>
<dbReference type="Proteomes" id="UP000515908">
    <property type="component" value="Chromosome 02"/>
</dbReference>
<dbReference type="VEuPathDB" id="TriTrypDB:ADEAN_000134300"/>
<feature type="domain" description="Serine aminopeptidase S33" evidence="1">
    <location>
        <begin position="1"/>
        <end position="206"/>
    </location>
</feature>
<dbReference type="Gene3D" id="3.40.50.1820">
    <property type="entry name" value="alpha/beta hydrolase"/>
    <property type="match status" value="1"/>
</dbReference>
<evidence type="ECO:0000313" key="3">
    <source>
        <dbReference type="Proteomes" id="UP000515908"/>
    </source>
</evidence>
<keyword evidence="3" id="KW-1185">Reference proteome</keyword>
<keyword evidence="2" id="KW-0378">Hydrolase</keyword>
<name>A0A7G2C2L9_9TRYP</name>
<gene>
    <name evidence="2" type="ORF">ADEAN_000134300</name>
</gene>
<reference evidence="2 3" key="1">
    <citation type="submission" date="2020-08" db="EMBL/GenBank/DDBJ databases">
        <authorList>
            <person name="Newling K."/>
            <person name="Davey J."/>
            <person name="Forrester S."/>
        </authorList>
    </citation>
    <scope>NUCLEOTIDE SEQUENCE [LARGE SCALE GENOMIC DNA]</scope>
    <source>
        <strain evidence="3">Crithidia deanei Carvalho (ATCC PRA-265)</strain>
    </source>
</reference>
<proteinExistence type="predicted"/>